<organism evidence="13 14">
    <name type="scientific">Rheinheimera baltica</name>
    <dbReference type="NCBI Taxonomy" id="67576"/>
    <lineage>
        <taxon>Bacteria</taxon>
        <taxon>Pseudomonadati</taxon>
        <taxon>Pseudomonadota</taxon>
        <taxon>Gammaproteobacteria</taxon>
        <taxon>Chromatiales</taxon>
        <taxon>Chromatiaceae</taxon>
        <taxon>Rheinheimera</taxon>
    </lineage>
</organism>
<evidence type="ECO:0000256" key="10">
    <source>
        <dbReference type="RuleBase" id="RU362123"/>
    </source>
</evidence>
<keyword evidence="9 10" id="KW-0472">Membrane</keyword>
<reference evidence="13 14" key="1">
    <citation type="submission" date="2022-11" db="EMBL/GenBank/DDBJ databases">
        <title>Viruses from the air-sea interface of a natural surface slick.</title>
        <authorList>
            <person name="Rahlff J."/>
            <person name="Holmfeldt K."/>
        </authorList>
    </citation>
    <scope>NUCLEOTIDE SEQUENCE [LARGE SCALE GENOMIC DNA]</scope>
    <source>
        <strain evidence="13 14">SMS4</strain>
    </source>
</reference>
<evidence type="ECO:0000256" key="1">
    <source>
        <dbReference type="ARBA" id="ARBA00004383"/>
    </source>
</evidence>
<evidence type="ECO:0000256" key="5">
    <source>
        <dbReference type="ARBA" id="ARBA00022519"/>
    </source>
</evidence>
<evidence type="ECO:0000256" key="7">
    <source>
        <dbReference type="ARBA" id="ARBA00022927"/>
    </source>
</evidence>
<feature type="transmembrane region" description="Helical" evidence="10">
    <location>
        <begin position="20"/>
        <end position="39"/>
    </location>
</feature>
<dbReference type="InterPro" id="IPR003538">
    <property type="entry name" value="TonB"/>
</dbReference>
<evidence type="ECO:0000313" key="13">
    <source>
        <dbReference type="EMBL" id="MDP5134913.1"/>
    </source>
</evidence>
<comment type="function">
    <text evidence="10">Interacts with outer membrane receptor proteins that carry out high-affinity binding and energy dependent uptake into the periplasmic space of specific substrates. It could act to transduce energy from the cytoplasmic membrane to specific energy-requiring processes in the outer membrane, resulting in the release into the periplasm of ligands bound by these outer membrane proteins.</text>
</comment>
<dbReference type="InterPro" id="IPR006260">
    <property type="entry name" value="TonB/TolA_C"/>
</dbReference>
<sequence length="213" mass="23222">MTLLTATNLPQNPALKLMTAGGAALTITFLLFAAMQQLIKADALQRQEVTEFGPIQLFTAPEDSEVEVRPPMPKPPEPQNRDIPKPQPLTVDPSNIAPGLITLGPVTLPSSAGPILQQSQTDRGAAPLVRVEPRYPVDAARDGITGWVRLGFSIDESGAVTDISVLAAEPANVFNREATRALRRWKYQPQMVEGKPIKQHNMQVQLDFSLQND</sequence>
<evidence type="ECO:0000256" key="11">
    <source>
        <dbReference type="SAM" id="MobiDB-lite"/>
    </source>
</evidence>
<dbReference type="EMBL" id="JAPJDZ010000004">
    <property type="protein sequence ID" value="MDP5134913.1"/>
    <property type="molecule type" value="Genomic_DNA"/>
</dbReference>
<evidence type="ECO:0000256" key="4">
    <source>
        <dbReference type="ARBA" id="ARBA00022475"/>
    </source>
</evidence>
<dbReference type="SUPFAM" id="SSF74653">
    <property type="entry name" value="TolA/TonB C-terminal domain"/>
    <property type="match status" value="1"/>
</dbReference>
<dbReference type="PRINTS" id="PR01374">
    <property type="entry name" value="TONBPROTEIN"/>
</dbReference>
<dbReference type="PROSITE" id="PS52015">
    <property type="entry name" value="TONB_CTD"/>
    <property type="match status" value="1"/>
</dbReference>
<feature type="domain" description="TonB C-terminal" evidence="12">
    <location>
        <begin position="120"/>
        <end position="213"/>
    </location>
</feature>
<gene>
    <name evidence="13" type="ORF">ORJ04_03005</name>
</gene>
<comment type="caution">
    <text evidence="13">The sequence shown here is derived from an EMBL/GenBank/DDBJ whole genome shotgun (WGS) entry which is preliminary data.</text>
</comment>
<keyword evidence="5 10" id="KW-0997">Cell inner membrane</keyword>
<comment type="subcellular location">
    <subcellularLocation>
        <location evidence="1 10">Cell inner membrane</location>
        <topology evidence="1 10">Single-pass membrane protein</topology>
        <orientation evidence="1 10">Periplasmic side</orientation>
    </subcellularLocation>
</comment>
<evidence type="ECO:0000313" key="14">
    <source>
        <dbReference type="Proteomes" id="UP001231109"/>
    </source>
</evidence>
<evidence type="ECO:0000256" key="2">
    <source>
        <dbReference type="ARBA" id="ARBA00006555"/>
    </source>
</evidence>
<keyword evidence="10" id="KW-0735">Signal-anchor</keyword>
<protein>
    <recommendedName>
        <fullName evidence="10">Protein TonB</fullName>
    </recommendedName>
</protein>
<dbReference type="InterPro" id="IPR037682">
    <property type="entry name" value="TonB_C"/>
</dbReference>
<keyword evidence="14" id="KW-1185">Reference proteome</keyword>
<comment type="similarity">
    <text evidence="2 10">Belongs to the TonB family.</text>
</comment>
<accession>A0ABT9HVA5</accession>
<keyword evidence="4 10" id="KW-1003">Cell membrane</keyword>
<dbReference type="PANTHER" id="PTHR33446:SF14">
    <property type="entry name" value="PROTEIN TONB"/>
    <property type="match status" value="1"/>
</dbReference>
<proteinExistence type="inferred from homology"/>
<dbReference type="Proteomes" id="UP001231109">
    <property type="component" value="Unassembled WGS sequence"/>
</dbReference>
<evidence type="ECO:0000256" key="6">
    <source>
        <dbReference type="ARBA" id="ARBA00022692"/>
    </source>
</evidence>
<dbReference type="RefSeq" id="WP_051220017.1">
    <property type="nucleotide sequence ID" value="NZ_JAPJDY010000005.1"/>
</dbReference>
<dbReference type="Pfam" id="PF03544">
    <property type="entry name" value="TonB_C"/>
    <property type="match status" value="1"/>
</dbReference>
<dbReference type="Gene3D" id="3.30.1150.10">
    <property type="match status" value="1"/>
</dbReference>
<dbReference type="PANTHER" id="PTHR33446">
    <property type="entry name" value="PROTEIN TONB-RELATED"/>
    <property type="match status" value="1"/>
</dbReference>
<dbReference type="InterPro" id="IPR051045">
    <property type="entry name" value="TonB-dependent_transducer"/>
</dbReference>
<keyword evidence="7 10" id="KW-0653">Protein transport</keyword>
<feature type="region of interest" description="Disordered" evidence="11">
    <location>
        <begin position="60"/>
        <end position="96"/>
    </location>
</feature>
<keyword evidence="6 10" id="KW-0812">Transmembrane</keyword>
<evidence type="ECO:0000256" key="3">
    <source>
        <dbReference type="ARBA" id="ARBA00022448"/>
    </source>
</evidence>
<evidence type="ECO:0000259" key="12">
    <source>
        <dbReference type="PROSITE" id="PS52015"/>
    </source>
</evidence>
<keyword evidence="3 10" id="KW-0813">Transport</keyword>
<keyword evidence="8 10" id="KW-1133">Transmembrane helix</keyword>
<evidence type="ECO:0000256" key="9">
    <source>
        <dbReference type="ARBA" id="ARBA00023136"/>
    </source>
</evidence>
<evidence type="ECO:0000256" key="8">
    <source>
        <dbReference type="ARBA" id="ARBA00022989"/>
    </source>
</evidence>
<name>A0ABT9HVA5_9GAMM</name>
<dbReference type="NCBIfam" id="TIGR01352">
    <property type="entry name" value="tonB_Cterm"/>
    <property type="match status" value="1"/>
</dbReference>